<proteinExistence type="predicted"/>
<dbReference type="AlphaFoldDB" id="A0AA89ART2"/>
<dbReference type="GO" id="GO:0005811">
    <property type="term" value="C:lipid droplet"/>
    <property type="evidence" value="ECO:0007669"/>
    <property type="project" value="InterPro"/>
</dbReference>
<dbReference type="GO" id="GO:0016866">
    <property type="term" value="F:intramolecular transferase activity"/>
    <property type="evidence" value="ECO:0007669"/>
    <property type="project" value="InterPro"/>
</dbReference>
<dbReference type="InterPro" id="IPR008930">
    <property type="entry name" value="Terpenoid_cyclase/PrenylTrfase"/>
</dbReference>
<feature type="non-terminal residue" evidence="1">
    <location>
        <position position="1"/>
    </location>
</feature>
<accession>A0AA89ART2</accession>
<dbReference type="Gene3D" id="1.50.10.20">
    <property type="match status" value="1"/>
</dbReference>
<evidence type="ECO:0000313" key="2">
    <source>
        <dbReference type="Proteomes" id="UP001188597"/>
    </source>
</evidence>
<evidence type="ECO:0000313" key="1">
    <source>
        <dbReference type="EMBL" id="KAK3011908.1"/>
    </source>
</evidence>
<dbReference type="GO" id="GO:0016104">
    <property type="term" value="P:triterpenoid biosynthetic process"/>
    <property type="evidence" value="ECO:0007669"/>
    <property type="project" value="InterPro"/>
</dbReference>
<dbReference type="PANTHER" id="PTHR11764">
    <property type="entry name" value="TERPENE CYCLASE/MUTASE FAMILY MEMBER"/>
    <property type="match status" value="1"/>
</dbReference>
<dbReference type="Proteomes" id="UP001188597">
    <property type="component" value="Unassembled WGS sequence"/>
</dbReference>
<name>A0AA89ART2_9ASTE</name>
<dbReference type="SUPFAM" id="SSF48239">
    <property type="entry name" value="Terpenoid cyclases/Protein prenyltransferases"/>
    <property type="match status" value="1"/>
</dbReference>
<sequence>VLNMVCCWVEDSNSVANKLHISRIKDYLWVAEDGMKMQYVKITCINDRDITDVNYGMLYLLFRQYLELTLLMNTVHYLKEQMGSSETHKVHQRVQLVEVHGIATVQRVDGPLVH</sequence>
<dbReference type="PANTHER" id="PTHR11764:SF44">
    <property type="entry name" value="LANOSTEROL SYNTHASE"/>
    <property type="match status" value="1"/>
</dbReference>
<reference evidence="1" key="1">
    <citation type="submission" date="2022-12" db="EMBL/GenBank/DDBJ databases">
        <title>Draft genome assemblies for two species of Escallonia (Escalloniales).</title>
        <authorList>
            <person name="Chanderbali A."/>
            <person name="Dervinis C."/>
            <person name="Anghel I."/>
            <person name="Soltis D."/>
            <person name="Soltis P."/>
            <person name="Zapata F."/>
        </authorList>
    </citation>
    <scope>NUCLEOTIDE SEQUENCE</scope>
    <source>
        <strain evidence="1">UCBG64.0493</strain>
        <tissue evidence="1">Leaf</tissue>
    </source>
</reference>
<dbReference type="InterPro" id="IPR018333">
    <property type="entry name" value="Squalene_cyclase"/>
</dbReference>
<keyword evidence="2" id="KW-1185">Reference proteome</keyword>
<dbReference type="EMBL" id="JAVXUP010001413">
    <property type="protein sequence ID" value="KAK3011908.1"/>
    <property type="molecule type" value="Genomic_DNA"/>
</dbReference>
<organism evidence="1 2">
    <name type="scientific">Escallonia herrerae</name>
    <dbReference type="NCBI Taxonomy" id="1293975"/>
    <lineage>
        <taxon>Eukaryota</taxon>
        <taxon>Viridiplantae</taxon>
        <taxon>Streptophyta</taxon>
        <taxon>Embryophyta</taxon>
        <taxon>Tracheophyta</taxon>
        <taxon>Spermatophyta</taxon>
        <taxon>Magnoliopsida</taxon>
        <taxon>eudicotyledons</taxon>
        <taxon>Gunneridae</taxon>
        <taxon>Pentapetalae</taxon>
        <taxon>asterids</taxon>
        <taxon>campanulids</taxon>
        <taxon>Escalloniales</taxon>
        <taxon>Escalloniaceae</taxon>
        <taxon>Escallonia</taxon>
    </lineage>
</organism>
<protein>
    <submittedName>
        <fullName evidence="1">Uncharacterized protein</fullName>
    </submittedName>
</protein>
<gene>
    <name evidence="1" type="ORF">RJ639_011058</name>
</gene>
<comment type="caution">
    <text evidence="1">The sequence shown here is derived from an EMBL/GenBank/DDBJ whole genome shotgun (WGS) entry which is preliminary data.</text>
</comment>